<evidence type="ECO:0000313" key="3">
    <source>
        <dbReference type="EMBL" id="KAF8705811.1"/>
    </source>
</evidence>
<keyword evidence="4" id="KW-1185">Reference proteome</keyword>
<feature type="compositionally biased region" description="Polar residues" evidence="1">
    <location>
        <begin position="1"/>
        <end position="16"/>
    </location>
</feature>
<dbReference type="Proteomes" id="UP000636709">
    <property type="component" value="Unassembled WGS sequence"/>
</dbReference>
<proteinExistence type="predicted"/>
<evidence type="ECO:0000313" key="4">
    <source>
        <dbReference type="Proteomes" id="UP000636709"/>
    </source>
</evidence>
<gene>
    <name evidence="3" type="ORF">HU200_031019</name>
</gene>
<keyword evidence="2" id="KW-1133">Transmembrane helix</keyword>
<feature type="region of interest" description="Disordered" evidence="1">
    <location>
        <begin position="1"/>
        <end position="27"/>
    </location>
</feature>
<organism evidence="3 4">
    <name type="scientific">Digitaria exilis</name>
    <dbReference type="NCBI Taxonomy" id="1010633"/>
    <lineage>
        <taxon>Eukaryota</taxon>
        <taxon>Viridiplantae</taxon>
        <taxon>Streptophyta</taxon>
        <taxon>Embryophyta</taxon>
        <taxon>Tracheophyta</taxon>
        <taxon>Spermatophyta</taxon>
        <taxon>Magnoliopsida</taxon>
        <taxon>Liliopsida</taxon>
        <taxon>Poales</taxon>
        <taxon>Poaceae</taxon>
        <taxon>PACMAD clade</taxon>
        <taxon>Panicoideae</taxon>
        <taxon>Panicodae</taxon>
        <taxon>Paniceae</taxon>
        <taxon>Anthephorinae</taxon>
        <taxon>Digitaria</taxon>
    </lineage>
</organism>
<feature type="transmembrane region" description="Helical" evidence="2">
    <location>
        <begin position="40"/>
        <end position="65"/>
    </location>
</feature>
<comment type="caution">
    <text evidence="3">The sequence shown here is derived from an EMBL/GenBank/DDBJ whole genome shotgun (WGS) entry which is preliminary data.</text>
</comment>
<reference evidence="3" key="1">
    <citation type="submission" date="2020-07" db="EMBL/GenBank/DDBJ databases">
        <title>Genome sequence and genetic diversity analysis of an under-domesticated orphan crop, white fonio (Digitaria exilis).</title>
        <authorList>
            <person name="Bennetzen J.L."/>
            <person name="Chen S."/>
            <person name="Ma X."/>
            <person name="Wang X."/>
            <person name="Yssel A.E.J."/>
            <person name="Chaluvadi S.R."/>
            <person name="Johnson M."/>
            <person name="Gangashetty P."/>
            <person name="Hamidou F."/>
            <person name="Sanogo M.D."/>
            <person name="Zwaenepoel A."/>
            <person name="Wallace J."/>
            <person name="Van De Peer Y."/>
            <person name="Van Deynze A."/>
        </authorList>
    </citation>
    <scope>NUCLEOTIDE SEQUENCE</scope>
    <source>
        <tissue evidence="3">Leaves</tissue>
    </source>
</reference>
<keyword evidence="2" id="KW-0812">Transmembrane</keyword>
<accession>A0A835BRX6</accession>
<dbReference type="EMBL" id="JACEFO010001768">
    <property type="protein sequence ID" value="KAF8705811.1"/>
    <property type="molecule type" value="Genomic_DNA"/>
</dbReference>
<sequence length="90" mass="9377">MATGLSPSGTGRTSCSPFAEDSCSPSPATRREALRGRARYVEHVVFAAFVLWLLGTGLTTLALVAGQFPRLAAAGAALARALRRYLLGGL</sequence>
<name>A0A835BRX6_9POAL</name>
<evidence type="ECO:0000256" key="2">
    <source>
        <dbReference type="SAM" id="Phobius"/>
    </source>
</evidence>
<dbReference type="AlphaFoldDB" id="A0A835BRX6"/>
<protein>
    <submittedName>
        <fullName evidence="3">Uncharacterized protein</fullName>
    </submittedName>
</protein>
<evidence type="ECO:0000256" key="1">
    <source>
        <dbReference type="SAM" id="MobiDB-lite"/>
    </source>
</evidence>
<keyword evidence="2" id="KW-0472">Membrane</keyword>